<keyword evidence="2" id="KW-1185">Reference proteome</keyword>
<proteinExistence type="predicted"/>
<reference evidence="1" key="1">
    <citation type="submission" date="2022-04" db="EMBL/GenBank/DDBJ databases">
        <title>Jade perch genome.</title>
        <authorList>
            <person name="Chao B."/>
        </authorList>
    </citation>
    <scope>NUCLEOTIDE SEQUENCE</scope>
    <source>
        <strain evidence="1">CB-2022</strain>
    </source>
</reference>
<evidence type="ECO:0000313" key="1">
    <source>
        <dbReference type="EMBL" id="KAI3371754.1"/>
    </source>
</evidence>
<name>A0ACB8WW69_9TELE</name>
<gene>
    <name evidence="1" type="ORF">L3Q82_024308</name>
</gene>
<sequence>MEAKALPAEWVAQAQGTSSSPHPSALPATSPPHTATTLAATPGAGAKGVDTSSPQMVCPYCPNRFITSDLMEHFKTTHGLVVTIQSPQEALPQPASTVSHSPSLSPRDGAAATTSTTPTGQPRLVSRVHRDSINGQPRSGATSPISPLVNGSPSGGGGSPLASSPLSVSPPRAPSLTLSPVPEVLREMVGSSHLPDKAAPTEAPHPIAGPKTTVISPIQNGNSRFCRLCNIKFSSLSTFIAHKKYYCSSHSAEHVKTTEPQS</sequence>
<evidence type="ECO:0000313" key="2">
    <source>
        <dbReference type="Proteomes" id="UP000831701"/>
    </source>
</evidence>
<dbReference type="Proteomes" id="UP000831701">
    <property type="component" value="Chromosome 6"/>
</dbReference>
<accession>A0ACB8WW69</accession>
<dbReference type="EMBL" id="CM041536">
    <property type="protein sequence ID" value="KAI3371754.1"/>
    <property type="molecule type" value="Genomic_DNA"/>
</dbReference>
<comment type="caution">
    <text evidence="1">The sequence shown here is derived from an EMBL/GenBank/DDBJ whole genome shotgun (WGS) entry which is preliminary data.</text>
</comment>
<protein>
    <submittedName>
        <fullName evidence="1">Uncharacterized protein</fullName>
    </submittedName>
</protein>
<organism evidence="1 2">
    <name type="scientific">Scortum barcoo</name>
    <name type="common">barcoo grunter</name>
    <dbReference type="NCBI Taxonomy" id="214431"/>
    <lineage>
        <taxon>Eukaryota</taxon>
        <taxon>Metazoa</taxon>
        <taxon>Chordata</taxon>
        <taxon>Craniata</taxon>
        <taxon>Vertebrata</taxon>
        <taxon>Euteleostomi</taxon>
        <taxon>Actinopterygii</taxon>
        <taxon>Neopterygii</taxon>
        <taxon>Teleostei</taxon>
        <taxon>Neoteleostei</taxon>
        <taxon>Acanthomorphata</taxon>
        <taxon>Eupercaria</taxon>
        <taxon>Centrarchiformes</taxon>
        <taxon>Terapontoidei</taxon>
        <taxon>Terapontidae</taxon>
        <taxon>Scortum</taxon>
    </lineage>
</organism>